<gene>
    <name evidence="2" type="ORF">G3480_06295</name>
</gene>
<dbReference type="Proteomes" id="UP000471640">
    <property type="component" value="Unassembled WGS sequence"/>
</dbReference>
<reference evidence="2 3" key="2">
    <citation type="submission" date="2020-02" db="EMBL/GenBank/DDBJ databases">
        <title>Genome sequences of Thiorhodococcus mannitoliphagus and Thiorhodococcus minor, purple sulfur photosynthetic bacteria in the gammaproteobacterial family, Chromatiaceae.</title>
        <authorList>
            <person name="Aviles F.A."/>
            <person name="Meyer T.E."/>
            <person name="Kyndt J.A."/>
        </authorList>
    </citation>
    <scope>NUCLEOTIDE SEQUENCE [LARGE SCALE GENOMIC DNA]</scope>
    <source>
        <strain evidence="2 3">DSM 18266</strain>
    </source>
</reference>
<keyword evidence="3" id="KW-1185">Reference proteome</keyword>
<sequence>MLDPKTRRATAVTEMLTPNQLIPYLTHRRLLNPAAVFGDGFQIEYSGRRNHILHLRSHEETAFFVKQSRRFSEDVGSLANEAKTYAAFGTLTDACVRRYLPRSFGYDQSNQVLVLESVPHSEDLLQYHTRIGRFPKSVARETGRALGVLHEETRCWLSIERPAGLLNAPLPFVFQLSHPPTDIFVNVSAAGLKLIKILQEDPRFAEAMGRCAEDWRIETLIHGDIRLRNLLMHRHGRKGAFKGIKLVDWEFASLGDPRWDVGALFSSYLSLWATSIPIVRNDQPDLLIHMARFPLERIMPATEAFWSGYRETRSWDAREEGLWLTQTLRIAALHLVHTAYEMAQRVNELTSDIVALVQIAANMLDRPERAIPDLLGIELKGEG</sequence>
<evidence type="ECO:0000313" key="3">
    <source>
        <dbReference type="Proteomes" id="UP000471640"/>
    </source>
</evidence>
<comment type="caution">
    <text evidence="2">The sequence shown here is derived from an EMBL/GenBank/DDBJ whole genome shotgun (WGS) entry which is preliminary data.</text>
</comment>
<dbReference type="RefSeq" id="WP_164652827.1">
    <property type="nucleotide sequence ID" value="NZ_JAAIJR010000018.1"/>
</dbReference>
<proteinExistence type="predicted"/>
<dbReference type="GO" id="GO:0016740">
    <property type="term" value="F:transferase activity"/>
    <property type="evidence" value="ECO:0007669"/>
    <property type="project" value="UniProtKB-KW"/>
</dbReference>
<protein>
    <submittedName>
        <fullName evidence="2">Phosphotransferase</fullName>
    </submittedName>
</protein>
<evidence type="ECO:0000259" key="1">
    <source>
        <dbReference type="Pfam" id="PF01636"/>
    </source>
</evidence>
<feature type="domain" description="Aminoglycoside phosphotransferase" evidence="1">
    <location>
        <begin position="59"/>
        <end position="267"/>
    </location>
</feature>
<dbReference type="InterPro" id="IPR002575">
    <property type="entry name" value="Aminoglycoside_PTrfase"/>
</dbReference>
<organism evidence="2 3">
    <name type="scientific">Thiorhodococcus mannitoliphagus</name>
    <dbReference type="NCBI Taxonomy" id="329406"/>
    <lineage>
        <taxon>Bacteria</taxon>
        <taxon>Pseudomonadati</taxon>
        <taxon>Pseudomonadota</taxon>
        <taxon>Gammaproteobacteria</taxon>
        <taxon>Chromatiales</taxon>
        <taxon>Chromatiaceae</taxon>
        <taxon>Thiorhodococcus</taxon>
    </lineage>
</organism>
<reference evidence="3" key="1">
    <citation type="journal article" date="2020" name="Microbiol. Resour. Announc.">
        <title>Draft Genome Sequences of Thiorhodococcus mannitoliphagus and Thiorhodococcus minor, Purple Sulfur Photosynthetic Bacteria in the Gammaproteobacterial Family Chromatiaceae.</title>
        <authorList>
            <person name="Aviles F.A."/>
            <person name="Meyer T.E."/>
            <person name="Kyndt J.A."/>
        </authorList>
    </citation>
    <scope>NUCLEOTIDE SEQUENCE [LARGE SCALE GENOMIC DNA]</scope>
    <source>
        <strain evidence="3">DSM 18266</strain>
    </source>
</reference>
<keyword evidence="2" id="KW-0808">Transferase</keyword>
<evidence type="ECO:0000313" key="2">
    <source>
        <dbReference type="EMBL" id="NEX19926.1"/>
    </source>
</evidence>
<dbReference type="EMBL" id="JAAIJR010000018">
    <property type="protein sequence ID" value="NEX19926.1"/>
    <property type="molecule type" value="Genomic_DNA"/>
</dbReference>
<dbReference type="Gene3D" id="3.90.1200.10">
    <property type="match status" value="1"/>
</dbReference>
<dbReference type="SUPFAM" id="SSF56112">
    <property type="entry name" value="Protein kinase-like (PK-like)"/>
    <property type="match status" value="1"/>
</dbReference>
<dbReference type="Pfam" id="PF01636">
    <property type="entry name" value="APH"/>
    <property type="match status" value="1"/>
</dbReference>
<name>A0A6P1DTB2_9GAMM</name>
<dbReference type="AlphaFoldDB" id="A0A6P1DTB2"/>
<dbReference type="InterPro" id="IPR011009">
    <property type="entry name" value="Kinase-like_dom_sf"/>
</dbReference>
<accession>A0A6P1DTB2</accession>